<feature type="region of interest" description="Disordered" evidence="1">
    <location>
        <begin position="680"/>
        <end position="703"/>
    </location>
</feature>
<dbReference type="InterPro" id="IPR012337">
    <property type="entry name" value="RNaseH-like_sf"/>
</dbReference>
<keyword evidence="3" id="KW-1185">Reference proteome</keyword>
<evidence type="ECO:0000313" key="3">
    <source>
        <dbReference type="Proteomes" id="UP001215280"/>
    </source>
</evidence>
<dbReference type="EMBL" id="JARJLG010000232">
    <property type="protein sequence ID" value="KAJ7725007.1"/>
    <property type="molecule type" value="Genomic_DNA"/>
</dbReference>
<comment type="caution">
    <text evidence="2">The sequence shown here is derived from an EMBL/GenBank/DDBJ whole genome shotgun (WGS) entry which is preliminary data.</text>
</comment>
<feature type="region of interest" description="Disordered" evidence="1">
    <location>
        <begin position="1"/>
        <end position="54"/>
    </location>
</feature>
<protein>
    <submittedName>
        <fullName evidence="2">Ribonuclease H-like domain-containing protein</fullName>
    </submittedName>
</protein>
<feature type="compositionally biased region" description="Polar residues" evidence="1">
    <location>
        <begin position="692"/>
        <end position="703"/>
    </location>
</feature>
<sequence length="703" mass="78671">MSPPSGSLLFSPLPHSPSLSGYDYPPSPHLDSPNLKRRRTSTSSFSHAPPPWSADQQEEFGQDLCRLFVACGWSWKAVANPQFKLFFDKYLPAAKLPDRHVLSGRILDKEADKVIARTRQLIEGKLATYSEDSWTNIAKTHVDTSMLSVETKPYLLRTHDMTGRPKTGDELWGIVKSDLIYAKSMYNVEEEMPFLATFECWAHQSSLITGNFLSIKVSWMGAAKLAIEVIKWFNHHGTALDLLCTQQMMTFGESLALILPIITRWVLQYCSLRRLKKLERAIHACVITHEQTLRVCAGRKEEQVNAAERIIEIVKDDGFWKNIGRIASNLEPLAIASNLLQAPTCWLDTVLLCLGNLFRIFDSNQDEVVKTTVQGSLERRWGKTDQELMILAVFLNPYICSRAFNSAQLPPMAFYHLLCRAYKRFYGQDASTDIDFMQTFQLYCDNDGYFSPNSMWLEGYRAMYKEANQPIDIIAIWRRMDSGTGLAGCSGFVKLAIWILSMVPNSAGPERVFSIYGITHTKHRNCLDPLKVHKSTTVWMDCQESHRTAGLIPQRRPRRFSLADDQDEIAAMDANNSATPTPAPESSVVEMDFTVIADMLVDLATQEEAEDAAAELLPPVATCTPPPPPSASESVTNPVLRIPAYKKIKLADLFSYPAAGTPANELDFFWNGGISGLEEEEKELAAEAEGVSSPTDGFNETAA</sequence>
<evidence type="ECO:0000256" key="1">
    <source>
        <dbReference type="SAM" id="MobiDB-lite"/>
    </source>
</evidence>
<dbReference type="AlphaFoldDB" id="A0AAD7HQ83"/>
<accession>A0AAD7HQ83</accession>
<evidence type="ECO:0000313" key="2">
    <source>
        <dbReference type="EMBL" id="KAJ7725007.1"/>
    </source>
</evidence>
<name>A0AAD7HQ83_9AGAR</name>
<dbReference type="SUPFAM" id="SSF53098">
    <property type="entry name" value="Ribonuclease H-like"/>
    <property type="match status" value="1"/>
</dbReference>
<reference evidence="2" key="1">
    <citation type="submission" date="2023-03" db="EMBL/GenBank/DDBJ databases">
        <title>Massive genome expansion in bonnet fungi (Mycena s.s.) driven by repeated elements and novel gene families across ecological guilds.</title>
        <authorList>
            <consortium name="Lawrence Berkeley National Laboratory"/>
            <person name="Harder C.B."/>
            <person name="Miyauchi S."/>
            <person name="Viragh M."/>
            <person name="Kuo A."/>
            <person name="Thoen E."/>
            <person name="Andreopoulos B."/>
            <person name="Lu D."/>
            <person name="Skrede I."/>
            <person name="Drula E."/>
            <person name="Henrissat B."/>
            <person name="Morin E."/>
            <person name="Kohler A."/>
            <person name="Barry K."/>
            <person name="LaButti K."/>
            <person name="Morin E."/>
            <person name="Salamov A."/>
            <person name="Lipzen A."/>
            <person name="Mereny Z."/>
            <person name="Hegedus B."/>
            <person name="Baldrian P."/>
            <person name="Stursova M."/>
            <person name="Weitz H."/>
            <person name="Taylor A."/>
            <person name="Grigoriev I.V."/>
            <person name="Nagy L.G."/>
            <person name="Martin F."/>
            <person name="Kauserud H."/>
        </authorList>
    </citation>
    <scope>NUCLEOTIDE SEQUENCE</scope>
    <source>
        <strain evidence="2">CBHHK188m</strain>
    </source>
</reference>
<organism evidence="2 3">
    <name type="scientific">Mycena maculata</name>
    <dbReference type="NCBI Taxonomy" id="230809"/>
    <lineage>
        <taxon>Eukaryota</taxon>
        <taxon>Fungi</taxon>
        <taxon>Dikarya</taxon>
        <taxon>Basidiomycota</taxon>
        <taxon>Agaricomycotina</taxon>
        <taxon>Agaricomycetes</taxon>
        <taxon>Agaricomycetidae</taxon>
        <taxon>Agaricales</taxon>
        <taxon>Marasmiineae</taxon>
        <taxon>Mycenaceae</taxon>
        <taxon>Mycena</taxon>
    </lineage>
</organism>
<proteinExistence type="predicted"/>
<gene>
    <name evidence="2" type="ORF">DFH07DRAFT_971027</name>
</gene>
<feature type="compositionally biased region" description="Low complexity" evidence="1">
    <location>
        <begin position="1"/>
        <end position="20"/>
    </location>
</feature>
<dbReference type="Proteomes" id="UP001215280">
    <property type="component" value="Unassembled WGS sequence"/>
</dbReference>